<protein>
    <submittedName>
        <fullName evidence="3 5">Uncharacterized protein</fullName>
    </submittedName>
</protein>
<dbReference type="AlphaFoldDB" id="A0A0N4XV53"/>
<organism evidence="5">
    <name type="scientific">Nippostrongylus brasiliensis</name>
    <name type="common">Rat hookworm</name>
    <dbReference type="NCBI Taxonomy" id="27835"/>
    <lineage>
        <taxon>Eukaryota</taxon>
        <taxon>Metazoa</taxon>
        <taxon>Ecdysozoa</taxon>
        <taxon>Nematoda</taxon>
        <taxon>Chromadorea</taxon>
        <taxon>Rhabditida</taxon>
        <taxon>Rhabditina</taxon>
        <taxon>Rhabditomorpha</taxon>
        <taxon>Strongyloidea</taxon>
        <taxon>Heligmosomidae</taxon>
        <taxon>Nippostrongylus</taxon>
    </lineage>
</organism>
<reference evidence="3 4" key="2">
    <citation type="submission" date="2018-11" db="EMBL/GenBank/DDBJ databases">
        <authorList>
            <consortium name="Pathogen Informatics"/>
        </authorList>
    </citation>
    <scope>NUCLEOTIDE SEQUENCE [LARGE SCALE GENOMIC DNA]</scope>
</reference>
<evidence type="ECO:0000256" key="2">
    <source>
        <dbReference type="SAM" id="Phobius"/>
    </source>
</evidence>
<reference evidence="5" key="1">
    <citation type="submission" date="2017-02" db="UniProtKB">
        <authorList>
            <consortium name="WormBaseParasite"/>
        </authorList>
    </citation>
    <scope>IDENTIFICATION</scope>
</reference>
<dbReference type="EMBL" id="UYSL01019819">
    <property type="protein sequence ID" value="VDL70239.1"/>
    <property type="molecule type" value="Genomic_DNA"/>
</dbReference>
<evidence type="ECO:0000256" key="1">
    <source>
        <dbReference type="SAM" id="MobiDB-lite"/>
    </source>
</evidence>
<evidence type="ECO:0000313" key="4">
    <source>
        <dbReference type="Proteomes" id="UP000271162"/>
    </source>
</evidence>
<keyword evidence="2" id="KW-1133">Transmembrane helix</keyword>
<feature type="region of interest" description="Disordered" evidence="1">
    <location>
        <begin position="136"/>
        <end position="164"/>
    </location>
</feature>
<sequence length="164" mass="18974">MKWKVPPVVDCFEENLLIYAKAFTSKIVVDVLSTFQTNSTNTTTTIIIAYVMHFSIEDMHSKMSCSGWFIVNAALHYTIIMSQAMFILATVFFLTFALVEQTMFVHRSFPPRLTSGLDERHDLTLAEKRDFRFHASRGKKHDEGMPKRYSYTPSRGKKSRKLLH</sequence>
<feature type="compositionally biased region" description="Basic residues" evidence="1">
    <location>
        <begin position="155"/>
        <end position="164"/>
    </location>
</feature>
<proteinExistence type="predicted"/>
<dbReference type="Proteomes" id="UP000271162">
    <property type="component" value="Unassembled WGS sequence"/>
</dbReference>
<gene>
    <name evidence="3" type="ORF">NBR_LOCUS6650</name>
</gene>
<evidence type="ECO:0000313" key="3">
    <source>
        <dbReference type="EMBL" id="VDL70239.1"/>
    </source>
</evidence>
<keyword evidence="2" id="KW-0812">Transmembrane</keyword>
<dbReference type="WBParaSite" id="NBR_0000664901-mRNA-1">
    <property type="protein sequence ID" value="NBR_0000664901-mRNA-1"/>
    <property type="gene ID" value="NBR_0000664901"/>
</dbReference>
<feature type="transmembrane region" description="Helical" evidence="2">
    <location>
        <begin position="74"/>
        <end position="99"/>
    </location>
</feature>
<accession>A0A0N4XV53</accession>
<name>A0A0N4XV53_NIPBR</name>
<evidence type="ECO:0000313" key="5">
    <source>
        <dbReference type="WBParaSite" id="NBR_0000664901-mRNA-1"/>
    </source>
</evidence>
<keyword evidence="4" id="KW-1185">Reference proteome</keyword>
<keyword evidence="2" id="KW-0472">Membrane</keyword>